<accession>A0AAE1V6C8</accession>
<keyword evidence="3" id="KW-1185">Reference proteome</keyword>
<reference evidence="2" key="1">
    <citation type="submission" date="2023-12" db="EMBL/GenBank/DDBJ databases">
        <title>Genome assembly of Anisodus tanguticus.</title>
        <authorList>
            <person name="Wang Y.-J."/>
        </authorList>
    </citation>
    <scope>NUCLEOTIDE SEQUENCE</scope>
    <source>
        <strain evidence="2">KB-2021</strain>
        <tissue evidence="2">Leaf</tissue>
    </source>
</reference>
<dbReference type="AlphaFoldDB" id="A0AAE1V6C8"/>
<comment type="caution">
    <text evidence="2">The sequence shown here is derived from an EMBL/GenBank/DDBJ whole genome shotgun (WGS) entry which is preliminary data.</text>
</comment>
<feature type="compositionally biased region" description="Polar residues" evidence="1">
    <location>
        <begin position="1"/>
        <end position="12"/>
    </location>
</feature>
<evidence type="ECO:0000313" key="3">
    <source>
        <dbReference type="Proteomes" id="UP001291623"/>
    </source>
</evidence>
<dbReference type="EMBL" id="JAVYJV010000012">
    <property type="protein sequence ID" value="KAK4357082.1"/>
    <property type="molecule type" value="Genomic_DNA"/>
</dbReference>
<proteinExistence type="predicted"/>
<evidence type="ECO:0000313" key="2">
    <source>
        <dbReference type="EMBL" id="KAK4357082.1"/>
    </source>
</evidence>
<evidence type="ECO:0000256" key="1">
    <source>
        <dbReference type="SAM" id="MobiDB-lite"/>
    </source>
</evidence>
<feature type="region of interest" description="Disordered" evidence="1">
    <location>
        <begin position="1"/>
        <end position="30"/>
    </location>
</feature>
<organism evidence="2 3">
    <name type="scientific">Anisodus tanguticus</name>
    <dbReference type="NCBI Taxonomy" id="243964"/>
    <lineage>
        <taxon>Eukaryota</taxon>
        <taxon>Viridiplantae</taxon>
        <taxon>Streptophyta</taxon>
        <taxon>Embryophyta</taxon>
        <taxon>Tracheophyta</taxon>
        <taxon>Spermatophyta</taxon>
        <taxon>Magnoliopsida</taxon>
        <taxon>eudicotyledons</taxon>
        <taxon>Gunneridae</taxon>
        <taxon>Pentapetalae</taxon>
        <taxon>asterids</taxon>
        <taxon>lamiids</taxon>
        <taxon>Solanales</taxon>
        <taxon>Solanaceae</taxon>
        <taxon>Solanoideae</taxon>
        <taxon>Hyoscyameae</taxon>
        <taxon>Anisodus</taxon>
    </lineage>
</organism>
<name>A0AAE1V6C8_9SOLA</name>
<sequence>MTAAQQGCQLTSGNPLPGQLPPPPTNPDGSKLNFMAAVEGGSKLVKLEHKPYELIDGKAKVTFSNEEGALLANKCRMTVVGKFSRTRPQIDRLRDEYKRLIPMRGIVKIGDYDWRHVFMDFTDEEQSKR</sequence>
<gene>
    <name evidence="2" type="ORF">RND71_022692</name>
</gene>
<protein>
    <submittedName>
        <fullName evidence="2">Uncharacterized protein</fullName>
    </submittedName>
</protein>
<dbReference type="Proteomes" id="UP001291623">
    <property type="component" value="Unassembled WGS sequence"/>
</dbReference>